<dbReference type="InterPro" id="IPR050397">
    <property type="entry name" value="Env_Response_Regulators"/>
</dbReference>
<dbReference type="InterPro" id="IPR000595">
    <property type="entry name" value="cNMP-bd_dom"/>
</dbReference>
<proteinExistence type="predicted"/>
<dbReference type="GO" id="GO:0003700">
    <property type="term" value="F:DNA-binding transcription factor activity"/>
    <property type="evidence" value="ECO:0007669"/>
    <property type="project" value="TreeGrafter"/>
</dbReference>
<feature type="domain" description="Cyclic nucleotide-binding" evidence="4">
    <location>
        <begin position="16"/>
        <end position="138"/>
    </location>
</feature>
<evidence type="ECO:0000256" key="1">
    <source>
        <dbReference type="ARBA" id="ARBA00023015"/>
    </source>
</evidence>
<accession>A0A9D7JYG6</accession>
<gene>
    <name evidence="6" type="ORF">IPL58_02625</name>
</gene>
<evidence type="ECO:0000256" key="2">
    <source>
        <dbReference type="ARBA" id="ARBA00023125"/>
    </source>
</evidence>
<dbReference type="CDD" id="cd00038">
    <property type="entry name" value="CAP_ED"/>
    <property type="match status" value="1"/>
</dbReference>
<dbReference type="InterPro" id="IPR018490">
    <property type="entry name" value="cNMP-bd_dom_sf"/>
</dbReference>
<dbReference type="SUPFAM" id="SSF46785">
    <property type="entry name" value="Winged helix' DNA-binding domain"/>
    <property type="match status" value="1"/>
</dbReference>
<dbReference type="AlphaFoldDB" id="A0A9D7JYG6"/>
<dbReference type="PANTHER" id="PTHR24567">
    <property type="entry name" value="CRP FAMILY TRANSCRIPTIONAL REGULATORY PROTEIN"/>
    <property type="match status" value="1"/>
</dbReference>
<dbReference type="GO" id="GO:0005829">
    <property type="term" value="C:cytosol"/>
    <property type="evidence" value="ECO:0007669"/>
    <property type="project" value="TreeGrafter"/>
</dbReference>
<protein>
    <submittedName>
        <fullName evidence="6">Crp/Fnr family transcriptional regulator</fullName>
    </submittedName>
</protein>
<dbReference type="Proteomes" id="UP000886689">
    <property type="component" value="Unassembled WGS sequence"/>
</dbReference>
<keyword evidence="1" id="KW-0805">Transcription regulation</keyword>
<evidence type="ECO:0000313" key="7">
    <source>
        <dbReference type="Proteomes" id="UP000886689"/>
    </source>
</evidence>
<dbReference type="Gene3D" id="2.60.120.10">
    <property type="entry name" value="Jelly Rolls"/>
    <property type="match status" value="1"/>
</dbReference>
<keyword evidence="2" id="KW-0238">DNA-binding</keyword>
<dbReference type="InterPro" id="IPR012318">
    <property type="entry name" value="HTH_CRP"/>
</dbReference>
<name>A0A9D7JYG6_9PROT</name>
<dbReference type="PROSITE" id="PS50042">
    <property type="entry name" value="CNMP_BINDING_3"/>
    <property type="match status" value="1"/>
</dbReference>
<dbReference type="Pfam" id="PF13545">
    <property type="entry name" value="HTH_Crp_2"/>
    <property type="match status" value="1"/>
</dbReference>
<dbReference type="InterPro" id="IPR036390">
    <property type="entry name" value="WH_DNA-bd_sf"/>
</dbReference>
<reference evidence="6" key="1">
    <citation type="submission" date="2020-10" db="EMBL/GenBank/DDBJ databases">
        <title>Connecting structure to function with the recovery of over 1000 high-quality activated sludge metagenome-assembled genomes encoding full-length rRNA genes using long-read sequencing.</title>
        <authorList>
            <person name="Singleton C.M."/>
            <person name="Petriglieri F."/>
            <person name="Kristensen J.M."/>
            <person name="Kirkegaard R.H."/>
            <person name="Michaelsen T.Y."/>
            <person name="Andersen M.H."/>
            <person name="Karst S.M."/>
            <person name="Dueholm M.S."/>
            <person name="Nielsen P.H."/>
            <person name="Albertsen M."/>
        </authorList>
    </citation>
    <scope>NUCLEOTIDE SEQUENCE</scope>
    <source>
        <strain evidence="6">Hirt_18-Q3-R61-65_BATAC.395</strain>
    </source>
</reference>
<dbReference type="InterPro" id="IPR036388">
    <property type="entry name" value="WH-like_DNA-bd_sf"/>
</dbReference>
<evidence type="ECO:0000259" key="5">
    <source>
        <dbReference type="PROSITE" id="PS51063"/>
    </source>
</evidence>
<dbReference type="Pfam" id="PF00027">
    <property type="entry name" value="cNMP_binding"/>
    <property type="match status" value="1"/>
</dbReference>
<feature type="domain" description="HTH crp-type" evidence="5">
    <location>
        <begin position="152"/>
        <end position="225"/>
    </location>
</feature>
<evidence type="ECO:0000256" key="3">
    <source>
        <dbReference type="ARBA" id="ARBA00023163"/>
    </source>
</evidence>
<comment type="caution">
    <text evidence="6">The sequence shown here is derived from an EMBL/GenBank/DDBJ whole genome shotgun (WGS) entry which is preliminary data.</text>
</comment>
<keyword evidence="3" id="KW-0804">Transcription</keyword>
<dbReference type="GO" id="GO:0003677">
    <property type="term" value="F:DNA binding"/>
    <property type="evidence" value="ECO:0007669"/>
    <property type="project" value="UniProtKB-KW"/>
</dbReference>
<organism evidence="6 7">
    <name type="scientific">Candidatus Proximibacter danicus</name>
    <dbReference type="NCBI Taxonomy" id="2954365"/>
    <lineage>
        <taxon>Bacteria</taxon>
        <taxon>Pseudomonadati</taxon>
        <taxon>Pseudomonadota</taxon>
        <taxon>Betaproteobacteria</taxon>
        <taxon>Candidatus Proximibacter</taxon>
    </lineage>
</organism>
<sequence length="238" mass="26078">MAFSETDISLLLSSELLRGLPESRVFEEVFRCCENQLCLAADTVFLQAGTERPGLHLIAHGTVEMLVATSDGAEKIVEFARTGGMFAEETLFDAQPLRYTVRTLTAAAIFRVPEQTVDAWLSASPGFSHRLMAGLAARTDYLQKDMVTFCTKNATARLVCYLVCQFDKAPATPDGSLLLNIALPRNKLASRLGVSDSHLSRAFRELEDKGLIVKQRNGIFIPNVPALSAYVCPSGCDW</sequence>
<dbReference type="PROSITE" id="PS51063">
    <property type="entry name" value="HTH_CRP_2"/>
    <property type="match status" value="1"/>
</dbReference>
<dbReference type="Gene3D" id="1.10.10.10">
    <property type="entry name" value="Winged helix-like DNA-binding domain superfamily/Winged helix DNA-binding domain"/>
    <property type="match status" value="1"/>
</dbReference>
<dbReference type="InterPro" id="IPR014710">
    <property type="entry name" value="RmlC-like_jellyroll"/>
</dbReference>
<dbReference type="PANTHER" id="PTHR24567:SF26">
    <property type="entry name" value="REGULATORY PROTEIN YEIL"/>
    <property type="match status" value="1"/>
</dbReference>
<evidence type="ECO:0000259" key="4">
    <source>
        <dbReference type="PROSITE" id="PS50042"/>
    </source>
</evidence>
<evidence type="ECO:0000313" key="6">
    <source>
        <dbReference type="EMBL" id="MBK8523100.1"/>
    </source>
</evidence>
<dbReference type="SUPFAM" id="SSF51206">
    <property type="entry name" value="cAMP-binding domain-like"/>
    <property type="match status" value="1"/>
</dbReference>
<dbReference type="EMBL" id="JADJUC010000002">
    <property type="protein sequence ID" value="MBK8523100.1"/>
    <property type="molecule type" value="Genomic_DNA"/>
</dbReference>